<dbReference type="Pfam" id="PF13619">
    <property type="entry name" value="KTSC"/>
    <property type="match status" value="1"/>
</dbReference>
<gene>
    <name evidence="2" type="ORF">JQM67_04320</name>
</gene>
<sequence>MNMIPVVSSDLSSVGYENGTLYIRFRSGGTYMYFYVPEDVYRGLMSASSHGRYFHAYIKNQYAYRRIA</sequence>
<dbReference type="Proteomes" id="UP001299220">
    <property type="component" value="Unassembled WGS sequence"/>
</dbReference>
<comment type="caution">
    <text evidence="2">The sequence shown here is derived from an EMBL/GenBank/DDBJ whole genome shotgun (WGS) entry which is preliminary data.</text>
</comment>
<dbReference type="EMBL" id="JAFBIT010000001">
    <property type="protein sequence ID" value="MCF2651819.1"/>
    <property type="molecule type" value="Genomic_DNA"/>
</dbReference>
<protein>
    <submittedName>
        <fullName evidence="2">KTSC domain-containing protein</fullName>
    </submittedName>
</protein>
<name>A0ABS9CKZ6_9FIRM</name>
<evidence type="ECO:0000259" key="1">
    <source>
        <dbReference type="Pfam" id="PF13619"/>
    </source>
</evidence>
<organism evidence="2 3">
    <name type="scientific">Anaeromassilibacillus senegalensis</name>
    <dbReference type="NCBI Taxonomy" id="1673717"/>
    <lineage>
        <taxon>Bacteria</taxon>
        <taxon>Bacillati</taxon>
        <taxon>Bacillota</taxon>
        <taxon>Clostridia</taxon>
        <taxon>Eubacteriales</taxon>
        <taxon>Acutalibacteraceae</taxon>
        <taxon>Anaeromassilibacillus</taxon>
    </lineage>
</organism>
<proteinExistence type="predicted"/>
<dbReference type="RefSeq" id="WP_235322819.1">
    <property type="nucleotide sequence ID" value="NZ_JAFBIT010000001.1"/>
</dbReference>
<accession>A0ABS9CKZ6</accession>
<feature type="domain" description="KTSC" evidence="1">
    <location>
        <begin position="8"/>
        <end position="62"/>
    </location>
</feature>
<reference evidence="2 3" key="1">
    <citation type="submission" date="2020-12" db="EMBL/GenBank/DDBJ databases">
        <title>Whole genome sequences of gut porcine anaerobes.</title>
        <authorList>
            <person name="Kubasova T."/>
            <person name="Jahodarova E."/>
            <person name="Rychlik I."/>
        </authorList>
    </citation>
    <scope>NUCLEOTIDE SEQUENCE [LARGE SCALE GENOMIC DNA]</scope>
    <source>
        <strain evidence="2 3">An867</strain>
    </source>
</reference>
<keyword evidence="3" id="KW-1185">Reference proteome</keyword>
<evidence type="ECO:0000313" key="3">
    <source>
        <dbReference type="Proteomes" id="UP001299220"/>
    </source>
</evidence>
<evidence type="ECO:0000313" key="2">
    <source>
        <dbReference type="EMBL" id="MCF2651819.1"/>
    </source>
</evidence>
<dbReference type="InterPro" id="IPR025309">
    <property type="entry name" value="KTSC_dom"/>
</dbReference>